<dbReference type="GO" id="GO:0052621">
    <property type="term" value="F:diguanylate cyclase activity"/>
    <property type="evidence" value="ECO:0007669"/>
    <property type="project" value="TreeGrafter"/>
</dbReference>
<dbReference type="CDD" id="cd01949">
    <property type="entry name" value="GGDEF"/>
    <property type="match status" value="1"/>
</dbReference>
<dbReference type="SMART" id="SM00267">
    <property type="entry name" value="GGDEF"/>
    <property type="match status" value="1"/>
</dbReference>
<proteinExistence type="predicted"/>
<feature type="transmembrane region" description="Helical" evidence="1">
    <location>
        <begin position="23"/>
        <end position="45"/>
    </location>
</feature>
<name>A0A6I2GN86_9LACT</name>
<evidence type="ECO:0000256" key="1">
    <source>
        <dbReference type="SAM" id="Phobius"/>
    </source>
</evidence>
<dbReference type="EMBL" id="WJQS01000007">
    <property type="protein sequence ID" value="MRI85938.1"/>
    <property type="molecule type" value="Genomic_DNA"/>
</dbReference>
<dbReference type="InterPro" id="IPR000160">
    <property type="entry name" value="GGDEF_dom"/>
</dbReference>
<keyword evidence="1" id="KW-1133">Transmembrane helix</keyword>
<dbReference type="Pfam" id="PF00990">
    <property type="entry name" value="GGDEF"/>
    <property type="match status" value="1"/>
</dbReference>
<sequence>MMMNNLMTSTIAVFFFVFEWSDIAYVVTFLWLSHVIFLFFSYSIIKDFRNMMTRINYDRLTKLNNQHRFHQAMDLINQMTQSVSLAAIDIDHFKFYNDTYGHEFGDQVLQKFSEKLLLENNHNVSAYRVGGEEFALVITGLPRLKSEEIVRDFHQHFQNTALEISGNHSIKLTVSIGIAHREEGEQSLDTFRRADKALYFSKENGRNRISVAPSGNISPTSESRKVLINHDQSLN</sequence>
<dbReference type="PROSITE" id="PS50887">
    <property type="entry name" value="GGDEF"/>
    <property type="match status" value="1"/>
</dbReference>
<dbReference type="GO" id="GO:0005886">
    <property type="term" value="C:plasma membrane"/>
    <property type="evidence" value="ECO:0007669"/>
    <property type="project" value="TreeGrafter"/>
</dbReference>
<evidence type="ECO:0000259" key="2">
    <source>
        <dbReference type="PROSITE" id="PS50887"/>
    </source>
</evidence>
<dbReference type="SUPFAM" id="SSF55073">
    <property type="entry name" value="Nucleotide cyclase"/>
    <property type="match status" value="1"/>
</dbReference>
<evidence type="ECO:0000313" key="3">
    <source>
        <dbReference type="EMBL" id="MRI85938.1"/>
    </source>
</evidence>
<comment type="caution">
    <text evidence="3">The sequence shown here is derived from an EMBL/GenBank/DDBJ whole genome shotgun (WGS) entry which is preliminary data.</text>
</comment>
<reference evidence="3 4" key="1">
    <citation type="submission" date="2019-11" db="EMBL/GenBank/DDBJ databases">
        <title>Characterisation of Fundicoccus ignavus gen. nov. sp. nov., a novel genus of the family Aerococcaceae isolated from bulk tank milk.</title>
        <authorList>
            <person name="Siebert A."/>
            <person name="Huptas C."/>
            <person name="Wenning M."/>
            <person name="Scherer S."/>
            <person name="Doll E.V."/>
        </authorList>
    </citation>
    <scope>NUCLEOTIDE SEQUENCE [LARGE SCALE GENOMIC DNA]</scope>
    <source>
        <strain evidence="3 4">WS4759</strain>
    </source>
</reference>
<dbReference type="Proteomes" id="UP000430975">
    <property type="component" value="Unassembled WGS sequence"/>
</dbReference>
<feature type="domain" description="GGDEF" evidence="2">
    <location>
        <begin position="81"/>
        <end position="214"/>
    </location>
</feature>
<keyword evidence="1" id="KW-0472">Membrane</keyword>
<dbReference type="AlphaFoldDB" id="A0A6I2GN86"/>
<protein>
    <submittedName>
        <fullName evidence="3">Diguanylate cyclase</fullName>
    </submittedName>
</protein>
<dbReference type="InterPro" id="IPR043128">
    <property type="entry name" value="Rev_trsase/Diguanyl_cyclase"/>
</dbReference>
<keyword evidence="1" id="KW-0812">Transmembrane</keyword>
<dbReference type="Gene3D" id="3.30.70.270">
    <property type="match status" value="1"/>
</dbReference>
<dbReference type="PANTHER" id="PTHR45138:SF9">
    <property type="entry name" value="DIGUANYLATE CYCLASE DGCM-RELATED"/>
    <property type="match status" value="1"/>
</dbReference>
<organism evidence="3 4">
    <name type="scientific">Fundicoccus ignavus</name>
    <dbReference type="NCBI Taxonomy" id="2664442"/>
    <lineage>
        <taxon>Bacteria</taxon>
        <taxon>Bacillati</taxon>
        <taxon>Bacillota</taxon>
        <taxon>Bacilli</taxon>
        <taxon>Lactobacillales</taxon>
        <taxon>Aerococcaceae</taxon>
        <taxon>Fundicoccus</taxon>
    </lineage>
</organism>
<gene>
    <name evidence="3" type="ORF">GIY09_08670</name>
</gene>
<dbReference type="PANTHER" id="PTHR45138">
    <property type="entry name" value="REGULATORY COMPONENTS OF SENSORY TRANSDUCTION SYSTEM"/>
    <property type="match status" value="1"/>
</dbReference>
<dbReference type="NCBIfam" id="TIGR00254">
    <property type="entry name" value="GGDEF"/>
    <property type="match status" value="1"/>
</dbReference>
<dbReference type="InterPro" id="IPR050469">
    <property type="entry name" value="Diguanylate_Cyclase"/>
</dbReference>
<accession>A0A6I2GN86</accession>
<evidence type="ECO:0000313" key="4">
    <source>
        <dbReference type="Proteomes" id="UP000430975"/>
    </source>
</evidence>
<dbReference type="GO" id="GO:0043709">
    <property type="term" value="P:cell adhesion involved in single-species biofilm formation"/>
    <property type="evidence" value="ECO:0007669"/>
    <property type="project" value="TreeGrafter"/>
</dbReference>
<dbReference type="InterPro" id="IPR029787">
    <property type="entry name" value="Nucleotide_cyclase"/>
</dbReference>
<dbReference type="GO" id="GO:1902201">
    <property type="term" value="P:negative regulation of bacterial-type flagellum-dependent cell motility"/>
    <property type="evidence" value="ECO:0007669"/>
    <property type="project" value="TreeGrafter"/>
</dbReference>
<keyword evidence="4" id="KW-1185">Reference proteome</keyword>